<evidence type="ECO:0008006" key="3">
    <source>
        <dbReference type="Google" id="ProtNLM"/>
    </source>
</evidence>
<sequence>MPTIRISERTKKAIGELGSTFETPDDVIKRLIEESGHSNLLGEEKSDDKFENIPVDNEKFIELIKQIEFLDNEVEFKVDETMVSFYHPEIKRGNGLAWIGYPKANKVTVRLKKIQFPEEVDYENRIEEDGWSNAYKRIKIRLNNQDIEYLLNLIKYALKNK</sequence>
<proteinExistence type="predicted"/>
<dbReference type="EMBL" id="MRZU01000002">
    <property type="protein sequence ID" value="OUJ19343.1"/>
    <property type="molecule type" value="Genomic_DNA"/>
</dbReference>
<organism evidence="1 2">
    <name type="scientific">Methanonatronarchaeum thermophilum</name>
    <dbReference type="NCBI Taxonomy" id="1927129"/>
    <lineage>
        <taxon>Archaea</taxon>
        <taxon>Methanobacteriati</taxon>
        <taxon>Methanobacteriota</taxon>
        <taxon>Methanonatronarchaeia</taxon>
        <taxon>Methanonatronarchaeales</taxon>
        <taxon>Methanonatronarchaeaceae</taxon>
        <taxon>Methanonatronarchaeum</taxon>
    </lineage>
</organism>
<reference evidence="1 2" key="1">
    <citation type="submission" date="2016-12" db="EMBL/GenBank/DDBJ databases">
        <title>Discovery of methanogenic haloarchaea.</title>
        <authorList>
            <person name="Sorokin D.Y."/>
            <person name="Makarova K.S."/>
            <person name="Abbas B."/>
            <person name="Ferrer M."/>
            <person name="Golyshin P.N."/>
        </authorList>
    </citation>
    <scope>NUCLEOTIDE SEQUENCE [LARGE SCALE GENOMIC DNA]</scope>
    <source>
        <strain evidence="1">AMET1</strain>
    </source>
</reference>
<name>A0A1Y3GGA6_9EURY</name>
<gene>
    <name evidence="1" type="ORF">AMET1_0012</name>
</gene>
<comment type="caution">
    <text evidence="1">The sequence shown here is derived from an EMBL/GenBank/DDBJ whole genome shotgun (WGS) entry which is preliminary data.</text>
</comment>
<protein>
    <recommendedName>
        <fullName evidence="3">DUF5655 domain-containing protein</fullName>
    </recommendedName>
</protein>
<keyword evidence="2" id="KW-1185">Reference proteome</keyword>
<dbReference type="AlphaFoldDB" id="A0A1Y3GGA6"/>
<dbReference type="Proteomes" id="UP000195137">
    <property type="component" value="Unassembled WGS sequence"/>
</dbReference>
<evidence type="ECO:0000313" key="1">
    <source>
        <dbReference type="EMBL" id="OUJ19343.1"/>
    </source>
</evidence>
<accession>A0A1Y3GGA6</accession>
<evidence type="ECO:0000313" key="2">
    <source>
        <dbReference type="Proteomes" id="UP000195137"/>
    </source>
</evidence>
<dbReference type="RefSeq" id="WP_086636447.1">
    <property type="nucleotide sequence ID" value="NZ_MRZU01000002.1"/>
</dbReference>